<protein>
    <submittedName>
        <fullName evidence="1">Uncharacterized protein</fullName>
    </submittedName>
</protein>
<gene>
    <name evidence="1" type="primary">Cnig_chr_V.g18842</name>
    <name evidence="1" type="ORF">B9Z55_018842</name>
</gene>
<dbReference type="OrthoDB" id="6275295at2759"/>
<dbReference type="AlphaFoldDB" id="A0A2G5TFY8"/>
<proteinExistence type="predicted"/>
<organism evidence="1 2">
    <name type="scientific">Caenorhabditis nigoni</name>
    <dbReference type="NCBI Taxonomy" id="1611254"/>
    <lineage>
        <taxon>Eukaryota</taxon>
        <taxon>Metazoa</taxon>
        <taxon>Ecdysozoa</taxon>
        <taxon>Nematoda</taxon>
        <taxon>Chromadorea</taxon>
        <taxon>Rhabditida</taxon>
        <taxon>Rhabditina</taxon>
        <taxon>Rhabditomorpha</taxon>
        <taxon>Rhabditoidea</taxon>
        <taxon>Rhabditidae</taxon>
        <taxon>Peloderinae</taxon>
        <taxon>Caenorhabditis</taxon>
    </lineage>
</organism>
<keyword evidence="2" id="KW-1185">Reference proteome</keyword>
<reference evidence="2" key="1">
    <citation type="submission" date="2017-10" db="EMBL/GenBank/DDBJ databases">
        <title>Rapid genome shrinkage in a self-fertile nematode reveals novel sperm competition proteins.</title>
        <authorList>
            <person name="Yin D."/>
            <person name="Schwarz E.M."/>
            <person name="Thomas C.G."/>
            <person name="Felde R.L."/>
            <person name="Korf I.F."/>
            <person name="Cutter A.D."/>
            <person name="Schartner C.M."/>
            <person name="Ralston E.J."/>
            <person name="Meyer B.J."/>
            <person name="Haag E.S."/>
        </authorList>
    </citation>
    <scope>NUCLEOTIDE SEQUENCE [LARGE SCALE GENOMIC DNA]</scope>
    <source>
        <strain evidence="2">JU1422</strain>
    </source>
</reference>
<evidence type="ECO:0000313" key="2">
    <source>
        <dbReference type="Proteomes" id="UP000230233"/>
    </source>
</evidence>
<evidence type="ECO:0000313" key="1">
    <source>
        <dbReference type="EMBL" id="PIC26188.1"/>
    </source>
</evidence>
<comment type="caution">
    <text evidence="1">The sequence shown here is derived from an EMBL/GenBank/DDBJ whole genome shotgun (WGS) entry which is preliminary data.</text>
</comment>
<dbReference type="Proteomes" id="UP000230233">
    <property type="component" value="Chromosome V"/>
</dbReference>
<dbReference type="EMBL" id="PDUG01000005">
    <property type="protein sequence ID" value="PIC26188.1"/>
    <property type="molecule type" value="Genomic_DNA"/>
</dbReference>
<accession>A0A2G5TFY8</accession>
<sequence length="92" mass="9925">MTTNGIVTAAAGLEAEIALLAVQEAKIRRRARSLEEAAQAPVHLQILRRLHLVVHRIRLALDLVLLNVVKHQSAAVAPVAALKIVTMLVKNG</sequence>
<name>A0A2G5TFY8_9PELO</name>